<accession>A0AC61RWA2</accession>
<evidence type="ECO:0000313" key="1">
    <source>
        <dbReference type="EMBL" id="TGY95839.1"/>
    </source>
</evidence>
<name>A0AC61RWA2_9FIRM</name>
<reference evidence="1" key="1">
    <citation type="submission" date="2019-04" db="EMBL/GenBank/DDBJ databases">
        <title>Microbes associate with the intestines of laboratory mice.</title>
        <authorList>
            <person name="Navarre W."/>
            <person name="Wong E."/>
            <person name="Huang K."/>
            <person name="Tropini C."/>
            <person name="Ng K."/>
            <person name="Yu B."/>
        </authorList>
    </citation>
    <scope>NUCLEOTIDE SEQUENCE</scope>
    <source>
        <strain evidence="1">NM01_1-7b</strain>
    </source>
</reference>
<proteinExistence type="predicted"/>
<keyword evidence="2" id="KW-1185">Reference proteome</keyword>
<sequence>MNNFIFENTTKVYFGKGCVKEYLACLTKNYGDTVMLCYGEGSVRKNGIYDEVVSILREAGKNIIEFSGIMPNPTYEKVLEGRKLARANQADMILGIGGGSVMDCCKAISLAAVNDGDIWERFWERPGIIECEPLPFGAIVTAAGSGSEMNGRAVLTNEKLQLKIGRDYPKCSPRFALMDPVYTYSVPNNQMISGGLGIFFNIMEIYFSGPDEDNVSDNIAEALMGSVIRNLRAAVLNPKDYRARSNLMWNGAMAKNGIIRLGKCIDTQCSYKGDQTGICIACNSSEDIPAYFRGIYQERPVKFRRFALHVWGISPEGKTEEEIAFAGIDALEKFISEMRRNLS</sequence>
<dbReference type="EMBL" id="SRYA01000023">
    <property type="protein sequence ID" value="TGY95839.1"/>
    <property type="molecule type" value="Genomic_DNA"/>
</dbReference>
<comment type="caution">
    <text evidence="1">The sequence shown here is derived from an EMBL/GenBank/DDBJ whole genome shotgun (WGS) entry which is preliminary data.</text>
</comment>
<gene>
    <name evidence="1" type="ORF">E5329_12695</name>
</gene>
<organism evidence="1 2">
    <name type="scientific">Petralouisia muris</name>
    <dbReference type="NCBI Taxonomy" id="3032872"/>
    <lineage>
        <taxon>Bacteria</taxon>
        <taxon>Bacillati</taxon>
        <taxon>Bacillota</taxon>
        <taxon>Clostridia</taxon>
        <taxon>Lachnospirales</taxon>
        <taxon>Lachnospiraceae</taxon>
        <taxon>Petralouisia</taxon>
    </lineage>
</organism>
<evidence type="ECO:0000313" key="2">
    <source>
        <dbReference type="Proteomes" id="UP000304953"/>
    </source>
</evidence>
<protein>
    <submittedName>
        <fullName evidence="1">Iron-containing alcohol dehydrogenase</fullName>
    </submittedName>
</protein>
<dbReference type="Proteomes" id="UP000304953">
    <property type="component" value="Unassembled WGS sequence"/>
</dbReference>